<dbReference type="GO" id="GO:0034707">
    <property type="term" value="C:chloride channel complex"/>
    <property type="evidence" value="ECO:0007669"/>
    <property type="project" value="UniProtKB-KW"/>
</dbReference>
<keyword evidence="6" id="KW-0406">Ion transport</keyword>
<dbReference type="AlphaFoldDB" id="A0A8R1UWS1"/>
<feature type="transmembrane region" description="Helical" evidence="6">
    <location>
        <begin position="36"/>
        <end position="56"/>
    </location>
</feature>
<evidence type="ECO:0000313" key="8">
    <source>
        <dbReference type="EnsemblMetazoa" id="PPA42717.1"/>
    </source>
</evidence>
<keyword evidence="3 6" id="KW-1133">Transmembrane helix</keyword>
<evidence type="ECO:0000256" key="6">
    <source>
        <dbReference type="RuleBase" id="RU363126"/>
    </source>
</evidence>
<evidence type="ECO:0000256" key="1">
    <source>
        <dbReference type="ARBA" id="ARBA00004370"/>
    </source>
</evidence>
<feature type="transmembrane region" description="Helical" evidence="6">
    <location>
        <begin position="77"/>
        <end position="95"/>
    </location>
</feature>
<feature type="region of interest" description="Disordered" evidence="7">
    <location>
        <begin position="500"/>
        <end position="521"/>
    </location>
</feature>
<dbReference type="GO" id="GO:1902476">
    <property type="term" value="P:chloride transmembrane transport"/>
    <property type="evidence" value="ECO:0000318"/>
    <property type="project" value="GO_Central"/>
</dbReference>
<evidence type="ECO:0000256" key="2">
    <source>
        <dbReference type="ARBA" id="ARBA00022692"/>
    </source>
</evidence>
<comment type="similarity">
    <text evidence="5 6">Belongs to the anion channel-forming bestrophin (TC 1.A.46) family. Calcium-sensitive chloride channel subfamily.</text>
</comment>
<dbReference type="PANTHER" id="PTHR10736:SF58">
    <property type="entry name" value="BESTROPHIN HOMOLOG-RELATED"/>
    <property type="match status" value="1"/>
</dbReference>
<evidence type="ECO:0000313" key="9">
    <source>
        <dbReference type="Proteomes" id="UP000005239"/>
    </source>
</evidence>
<dbReference type="GO" id="GO:0005254">
    <property type="term" value="F:chloride channel activity"/>
    <property type="evidence" value="ECO:0000318"/>
    <property type="project" value="GO_Central"/>
</dbReference>
<reference evidence="8" key="2">
    <citation type="submission" date="2022-06" db="UniProtKB">
        <authorList>
            <consortium name="EnsemblMetazoa"/>
        </authorList>
    </citation>
    <scope>IDENTIFICATION</scope>
    <source>
        <strain evidence="8">PS312</strain>
    </source>
</reference>
<accession>A0A8R1UWS1</accession>
<evidence type="ECO:0000256" key="4">
    <source>
        <dbReference type="ARBA" id="ARBA00023136"/>
    </source>
</evidence>
<reference evidence="9" key="1">
    <citation type="journal article" date="2008" name="Nat. Genet.">
        <title>The Pristionchus pacificus genome provides a unique perspective on nematode lifestyle and parasitism.</title>
        <authorList>
            <person name="Dieterich C."/>
            <person name="Clifton S.W."/>
            <person name="Schuster L.N."/>
            <person name="Chinwalla A."/>
            <person name="Delehaunty K."/>
            <person name="Dinkelacker I."/>
            <person name="Fulton L."/>
            <person name="Fulton R."/>
            <person name="Godfrey J."/>
            <person name="Minx P."/>
            <person name="Mitreva M."/>
            <person name="Roeseler W."/>
            <person name="Tian H."/>
            <person name="Witte H."/>
            <person name="Yang S.P."/>
            <person name="Wilson R.K."/>
            <person name="Sommer R.J."/>
        </authorList>
    </citation>
    <scope>NUCLEOTIDE SEQUENCE [LARGE SCALE GENOMIC DNA]</scope>
    <source>
        <strain evidence="9">PS312</strain>
    </source>
</reference>
<keyword evidence="6" id="KW-0868">Chloride</keyword>
<evidence type="ECO:0000256" key="3">
    <source>
        <dbReference type="ARBA" id="ARBA00022989"/>
    </source>
</evidence>
<dbReference type="EnsemblMetazoa" id="PPA42717.1">
    <property type="protein sequence ID" value="PPA42717.1"/>
    <property type="gene ID" value="WBGene00281086"/>
</dbReference>
<comment type="function">
    <text evidence="6">Forms chloride channels.</text>
</comment>
<dbReference type="GO" id="GO:0005886">
    <property type="term" value="C:plasma membrane"/>
    <property type="evidence" value="ECO:0000318"/>
    <property type="project" value="GO_Central"/>
</dbReference>
<keyword evidence="6" id="KW-0869">Chloride channel</keyword>
<evidence type="ECO:0000256" key="5">
    <source>
        <dbReference type="ARBA" id="ARBA00034769"/>
    </source>
</evidence>
<dbReference type="InterPro" id="IPR000615">
    <property type="entry name" value="Bestrophin"/>
</dbReference>
<gene>
    <name evidence="8" type="primary">WBGene00281086</name>
</gene>
<proteinExistence type="inferred from homology"/>
<name>A0A8R1UWS1_PRIPA</name>
<evidence type="ECO:0000256" key="7">
    <source>
        <dbReference type="SAM" id="MobiDB-lite"/>
    </source>
</evidence>
<comment type="subcellular location">
    <subcellularLocation>
        <location evidence="6">Cell membrane</location>
        <topology evidence="6">Multi-pass membrane protein</topology>
    </subcellularLocation>
    <subcellularLocation>
        <location evidence="1">Membrane</location>
    </subcellularLocation>
</comment>
<protein>
    <recommendedName>
        <fullName evidence="6">Bestrophin homolog</fullName>
    </recommendedName>
</protein>
<organism evidence="8 9">
    <name type="scientific">Pristionchus pacificus</name>
    <name type="common">Parasitic nematode worm</name>
    <dbReference type="NCBI Taxonomy" id="54126"/>
    <lineage>
        <taxon>Eukaryota</taxon>
        <taxon>Metazoa</taxon>
        <taxon>Ecdysozoa</taxon>
        <taxon>Nematoda</taxon>
        <taxon>Chromadorea</taxon>
        <taxon>Rhabditida</taxon>
        <taxon>Rhabditina</taxon>
        <taxon>Diplogasteromorpha</taxon>
        <taxon>Diplogasteroidea</taxon>
        <taxon>Neodiplogasteridae</taxon>
        <taxon>Pristionchus</taxon>
    </lineage>
</organism>
<feature type="compositionally biased region" description="Basic and acidic residues" evidence="7">
    <location>
        <begin position="597"/>
        <end position="615"/>
    </location>
</feature>
<keyword evidence="6" id="KW-0813">Transport</keyword>
<keyword evidence="4 6" id="KW-0472">Membrane</keyword>
<feature type="compositionally biased region" description="Low complexity" evidence="7">
    <location>
        <begin position="507"/>
        <end position="519"/>
    </location>
</feature>
<dbReference type="Proteomes" id="UP000005239">
    <property type="component" value="Unassembled WGS sequence"/>
</dbReference>
<dbReference type="PANTHER" id="PTHR10736">
    <property type="entry name" value="BESTROPHIN"/>
    <property type="match status" value="1"/>
</dbReference>
<keyword evidence="6" id="KW-1003">Cell membrane</keyword>
<dbReference type="InterPro" id="IPR021134">
    <property type="entry name" value="Bestrophin-like"/>
</dbReference>
<keyword evidence="2 6" id="KW-0812">Transmembrane</keyword>
<keyword evidence="6" id="KW-0407">Ion channel</keyword>
<feature type="region of interest" description="Disordered" evidence="7">
    <location>
        <begin position="569"/>
        <end position="615"/>
    </location>
</feature>
<sequence length="704" mass="79999">MTVSYSFDVSRNSWFVPLKVLCRWRGSVWKSVWRELLFWLVLYYIVMAVYRSDYILGPNGQKTFELLCVYLRSHSEWIPLNILLGFFVSMVLARWRQMFLNLGFIENTAHAIATLFKHVDEEDLFLRRSLVRYLCLSQLMVFRDISLKVRKRFPNLDSIVKAGFMEEEERVLYENVNTKFNKYWIPFNWACSLAMKARQTGKLNGDNYLSNFFQELKNYRNSLQLLSNFDWIPVPLAYPQLVICIVRVYFLLCVVSRQFIVGKEAINKSVIDLGFPLMTVLQFLFYVGWMKVAESLLNPMGEDDDHFELNYLIDRNIETGLLIVDDTFGVIPPLKMDRFKNESKPMYTEESAPKGSDAYAGFNGSVAHIILAHEAESVPMKRICTDELSQSRASVAPSLPGKIGMTMRRRFSRGSSRCGGTTPVQQVPQIIVTSTSGQAPLTRARVDSITRKRDLNRADSFGDSIDTTDFANPFMNSTASENVRRYIASTNRRNSMLDVVSEETNLSRPDSGSSSSPSSHQKVCVCEEILEPFADDFSMWGSARNLQLLDTAPQPFSCSTLSHSVPSLLTPPPIPAQPASSPNMTTAPKSILKKRSREWDPSVHGDSGIRSEPASRDSRILPIVEEEPSVAEAVRCLLMKKLGVIDRDLLDSSLTSLCKNDSLRSQDDDDKEDPIEFRKKISSISEQYPFNKPLHLRPDSEGAK</sequence>
<dbReference type="Pfam" id="PF01062">
    <property type="entry name" value="Bestrophin"/>
    <property type="match status" value="1"/>
</dbReference>
<keyword evidence="9" id="KW-1185">Reference proteome</keyword>